<reference evidence="1 2" key="1">
    <citation type="submission" date="2018-11" db="EMBL/GenBank/DDBJ databases">
        <title>Chryseotalea sanarue gen. nov., sp., nov., a member of the family Cytophagaceae, isolated from a brackish lake in Hamamatsu Japan.</title>
        <authorList>
            <person name="Maejima Y."/>
            <person name="Iino T."/>
            <person name="Muraguchi Y."/>
            <person name="Fukuda K."/>
            <person name="Ohkuma M."/>
            <person name="Moriuchi R."/>
            <person name="Dohra H."/>
            <person name="Kimbara K."/>
            <person name="Shintani M."/>
        </authorList>
    </citation>
    <scope>NUCLEOTIDE SEQUENCE [LARGE SCALE GENOMIC DNA]</scope>
    <source>
        <strain evidence="1 2">Ys</strain>
    </source>
</reference>
<dbReference type="EMBL" id="BHXQ01000001">
    <property type="protein sequence ID" value="GCC50129.1"/>
    <property type="molecule type" value="Genomic_DNA"/>
</dbReference>
<comment type="caution">
    <text evidence="1">The sequence shown here is derived from an EMBL/GenBank/DDBJ whole genome shotgun (WGS) entry which is preliminary data.</text>
</comment>
<dbReference type="Proteomes" id="UP000288227">
    <property type="component" value="Unassembled WGS sequence"/>
</dbReference>
<protein>
    <submittedName>
        <fullName evidence="1">Uncharacterized protein</fullName>
    </submittedName>
</protein>
<organism evidence="1 2">
    <name type="scientific">Chryseotalea sanaruensis</name>
    <dbReference type="NCBI Taxonomy" id="2482724"/>
    <lineage>
        <taxon>Bacteria</taxon>
        <taxon>Pseudomonadati</taxon>
        <taxon>Bacteroidota</taxon>
        <taxon>Cytophagia</taxon>
        <taxon>Cytophagales</taxon>
        <taxon>Chryseotaleaceae</taxon>
        <taxon>Chryseotalea</taxon>
    </lineage>
</organism>
<evidence type="ECO:0000313" key="2">
    <source>
        <dbReference type="Proteomes" id="UP000288227"/>
    </source>
</evidence>
<evidence type="ECO:0000313" key="1">
    <source>
        <dbReference type="EMBL" id="GCC50129.1"/>
    </source>
</evidence>
<gene>
    <name evidence="1" type="ORF">SanaruYs_03440</name>
</gene>
<dbReference type="AlphaFoldDB" id="A0A401U5H9"/>
<proteinExistence type="predicted"/>
<accession>A0A401U5H9</accession>
<name>A0A401U5H9_9BACT</name>
<keyword evidence="2" id="KW-1185">Reference proteome</keyword>
<sequence length="81" mass="9551">MENGYNQQTHILITNNWWGFRGVSTVIPMLKKETYLIVWLNQIIDLKQLKSFQKGSFAIYKFFEAVAAQPFLYANNQHIIK</sequence>